<sequence length="861" mass="95033">MSATVLHTPEARGSKAIPLKEFQDKAQAALLAVIADTAAKIEADLPRRRQIALAQGVTLLRAPTGSGKTLTVGRTLEAAKGRLRRKTCWFWFTPYTGLVSQTREALASQCSGLRLRDVRTDRVVRGTRDGDVFVMTWASVASASKDARLARVDGEEAPGIDLMVAALRAESFHVGAVIDEAHVNFGTSAKQAAAFYLDVLRPDFTVLLTATPKDEELNRFRQAAKIGEVNRIEVGREEVVKACLNKVGIKAVHFRPDSKDERLLDMEEVAIFAGLERHRRVKGALAAAGIELTPLLLIQVDNEEKGKADPVQRVKDLLAAYGVAPQAVAVHTSGEPDPFFHTLAYDETKEILIFKVSAATGFDAPRAWTLVSLRQTTGTEFGLQILGRIMRVHQRVQHLHPYATKPVRVLPSVLDYGYVFLANPAAQPGMMLAAEEIKTIQDGIETVTGNAVVIDFGSRTAVLLDPKGGFAELLDPVEPESDFIDSGTGTAEPIEVRAPGVVETPRAAALRVQPLLELTEPLSMRLPPFTGAHPQPKAEPQARPPSLASYPLREDVAFPRKLAREVMPRSMDGLVACMAQRIEIDSSTLNLVRRTRGKVVVTEQDVFGTDRTTTTETVPLSALRISQQAQLTFRFNESIDERDLKPALAERLKTEVENAGMDPLDDKELRRAVDLIAMAKPHLLHEACRACLAQVVEIRQDEDIPSVYEGPVGLERAGESLYGVFPSDLNNEELAFARLLDDDQSGTVLWWLRNVSRARWAVSIVLPNGDRHYPDFVIGVDVRRRSKNSVALAEVKDDGRDGRLFATKNTDKVRTEHREYRSALMVFRDGSGEWFNVAYRPDIQRHVPGSRFTVGDLLWTH</sequence>
<name>A0A502FTK8_9PROT</name>
<dbReference type="Pfam" id="PF04851">
    <property type="entry name" value="ResIII"/>
    <property type="match status" value="1"/>
</dbReference>
<gene>
    <name evidence="3" type="ORF">EAH89_18950</name>
</gene>
<dbReference type="PROSITE" id="PS51192">
    <property type="entry name" value="HELICASE_ATP_BIND_1"/>
    <property type="match status" value="1"/>
</dbReference>
<dbReference type="GO" id="GO:0016787">
    <property type="term" value="F:hydrolase activity"/>
    <property type="evidence" value="ECO:0007669"/>
    <property type="project" value="InterPro"/>
</dbReference>
<evidence type="ECO:0000313" key="3">
    <source>
        <dbReference type="EMBL" id="TPG52313.1"/>
    </source>
</evidence>
<dbReference type="GO" id="GO:0003677">
    <property type="term" value="F:DNA binding"/>
    <property type="evidence" value="ECO:0007669"/>
    <property type="project" value="InterPro"/>
</dbReference>
<evidence type="ECO:0000313" key="4">
    <source>
        <dbReference type="Proteomes" id="UP000317078"/>
    </source>
</evidence>
<reference evidence="3 4" key="1">
    <citation type="journal article" date="2019" name="Environ. Microbiol.">
        <title>Species interactions and distinct microbial communities in high Arctic permafrost affected cryosols are associated with the CH4 and CO2 gas fluxes.</title>
        <authorList>
            <person name="Altshuler I."/>
            <person name="Hamel J."/>
            <person name="Turney S."/>
            <person name="Magnuson E."/>
            <person name="Levesque R."/>
            <person name="Greer C."/>
            <person name="Whyte L.G."/>
        </authorList>
    </citation>
    <scope>NUCLEOTIDE SEQUENCE [LARGE SCALE GENOMIC DNA]</scope>
    <source>
        <strain evidence="3 4">S9.3B</strain>
    </source>
</reference>
<accession>A0A502FTK8</accession>
<evidence type="ECO:0000259" key="2">
    <source>
        <dbReference type="PROSITE" id="PS51192"/>
    </source>
</evidence>
<proteinExistence type="predicted"/>
<dbReference type="RefSeq" id="WP_140885306.1">
    <property type="nucleotide sequence ID" value="NZ_RCZP01000022.1"/>
</dbReference>
<feature type="region of interest" description="Disordered" evidence="1">
    <location>
        <begin position="526"/>
        <end position="547"/>
    </location>
</feature>
<organism evidence="3 4">
    <name type="scientific">Muricoccus nepalensis</name>
    <dbReference type="NCBI Taxonomy" id="1854500"/>
    <lineage>
        <taxon>Bacteria</taxon>
        <taxon>Pseudomonadati</taxon>
        <taxon>Pseudomonadota</taxon>
        <taxon>Alphaproteobacteria</taxon>
        <taxon>Acetobacterales</taxon>
        <taxon>Roseomonadaceae</taxon>
        <taxon>Muricoccus</taxon>
    </lineage>
</organism>
<dbReference type="InterPro" id="IPR006935">
    <property type="entry name" value="Helicase/UvrB_N"/>
</dbReference>
<evidence type="ECO:0000256" key="1">
    <source>
        <dbReference type="SAM" id="MobiDB-lite"/>
    </source>
</evidence>
<dbReference type="InterPro" id="IPR014001">
    <property type="entry name" value="Helicase_ATP-bd"/>
</dbReference>
<dbReference type="Proteomes" id="UP000317078">
    <property type="component" value="Unassembled WGS sequence"/>
</dbReference>
<feature type="domain" description="Helicase ATP-binding" evidence="2">
    <location>
        <begin position="49"/>
        <end position="230"/>
    </location>
</feature>
<dbReference type="EMBL" id="RCZP01000022">
    <property type="protein sequence ID" value="TPG52313.1"/>
    <property type="molecule type" value="Genomic_DNA"/>
</dbReference>
<keyword evidence="4" id="KW-1185">Reference proteome</keyword>
<dbReference type="GO" id="GO:0005524">
    <property type="term" value="F:ATP binding"/>
    <property type="evidence" value="ECO:0007669"/>
    <property type="project" value="InterPro"/>
</dbReference>
<protein>
    <recommendedName>
        <fullName evidence="2">Helicase ATP-binding domain-containing protein</fullName>
    </recommendedName>
</protein>
<dbReference type="InterPro" id="IPR027417">
    <property type="entry name" value="P-loop_NTPase"/>
</dbReference>
<comment type="caution">
    <text evidence="3">The sequence shown here is derived from an EMBL/GenBank/DDBJ whole genome shotgun (WGS) entry which is preliminary data.</text>
</comment>
<dbReference type="OrthoDB" id="9804145at2"/>
<dbReference type="Gene3D" id="3.40.50.300">
    <property type="entry name" value="P-loop containing nucleotide triphosphate hydrolases"/>
    <property type="match status" value="1"/>
</dbReference>
<dbReference type="AlphaFoldDB" id="A0A502FTK8"/>
<dbReference type="SUPFAM" id="SSF52540">
    <property type="entry name" value="P-loop containing nucleoside triphosphate hydrolases"/>
    <property type="match status" value="2"/>
</dbReference>